<dbReference type="RefSeq" id="WP_146293449.1">
    <property type="nucleotide sequence ID" value="NZ_SELH01000026.1"/>
</dbReference>
<dbReference type="AlphaFoldDB" id="A0A563D783"/>
<evidence type="ECO:0000313" key="2">
    <source>
        <dbReference type="Proteomes" id="UP000319499"/>
    </source>
</evidence>
<reference evidence="1 2" key="1">
    <citation type="submission" date="2019-02" db="EMBL/GenBank/DDBJ databases">
        <title>Apibacter muscae sp. nov.: a novel member of the house fly microbiota.</title>
        <authorList>
            <person name="Park R."/>
        </authorList>
    </citation>
    <scope>NUCLEOTIDE SEQUENCE [LARGE SCALE GENOMIC DNA]</scope>
    <source>
        <strain evidence="1 2">AL1</strain>
    </source>
</reference>
<evidence type="ECO:0008006" key="3">
    <source>
        <dbReference type="Google" id="ProtNLM"/>
    </source>
</evidence>
<dbReference type="OrthoDB" id="1325232at2"/>
<name>A0A563D783_9FLAO</name>
<evidence type="ECO:0000313" key="1">
    <source>
        <dbReference type="EMBL" id="TWP26030.1"/>
    </source>
</evidence>
<dbReference type="Proteomes" id="UP000319499">
    <property type="component" value="Unassembled WGS sequence"/>
</dbReference>
<organism evidence="1 2">
    <name type="scientific">Apibacter muscae</name>
    <dbReference type="NCBI Taxonomy" id="2509004"/>
    <lineage>
        <taxon>Bacteria</taxon>
        <taxon>Pseudomonadati</taxon>
        <taxon>Bacteroidota</taxon>
        <taxon>Flavobacteriia</taxon>
        <taxon>Flavobacteriales</taxon>
        <taxon>Weeksellaceae</taxon>
        <taxon>Apibacter</taxon>
    </lineage>
</organism>
<comment type="caution">
    <text evidence="1">The sequence shown here is derived from an EMBL/GenBank/DDBJ whole genome shotgun (WGS) entry which is preliminary data.</text>
</comment>
<dbReference type="EMBL" id="SELH01000026">
    <property type="protein sequence ID" value="TWP26030.1"/>
    <property type="molecule type" value="Genomic_DNA"/>
</dbReference>
<gene>
    <name evidence="1" type="ORF">ETU09_10000</name>
</gene>
<proteinExistence type="predicted"/>
<accession>A0A563D783</accession>
<keyword evidence="2" id="KW-1185">Reference proteome</keyword>
<protein>
    <recommendedName>
        <fullName evidence="3">Replication protein</fullName>
    </recommendedName>
</protein>
<sequence length="163" mass="19258">MDRIIYISSIKKRVSPIVLVGNGTDVSDMESLKRRAKSKLNKGMYRAFSLILNRYKKRFQRGKAIQLIGIKSLECNFNPQRKTYNPHFHIITANLEIAEILKKEWLQIWKYKDNPNQIVVSPKAQFIRKVENLERDLIEVIKYGSKIFTEPEIKRKPKNKNRI</sequence>